<evidence type="ECO:0000313" key="3">
    <source>
        <dbReference type="Proteomes" id="UP000242877"/>
    </source>
</evidence>
<feature type="compositionally biased region" description="Low complexity" evidence="1">
    <location>
        <begin position="111"/>
        <end position="124"/>
    </location>
</feature>
<feature type="compositionally biased region" description="Low complexity" evidence="1">
    <location>
        <begin position="151"/>
        <end position="185"/>
    </location>
</feature>
<name>A0A167WDJ1_9EURO</name>
<evidence type="ECO:0000256" key="1">
    <source>
        <dbReference type="SAM" id="MobiDB-lite"/>
    </source>
</evidence>
<feature type="compositionally biased region" description="Basic and acidic residues" evidence="1">
    <location>
        <begin position="366"/>
        <end position="384"/>
    </location>
</feature>
<feature type="compositionally biased region" description="Low complexity" evidence="1">
    <location>
        <begin position="275"/>
        <end position="285"/>
    </location>
</feature>
<feature type="compositionally biased region" description="Acidic residues" evidence="1">
    <location>
        <begin position="297"/>
        <end position="336"/>
    </location>
</feature>
<feature type="compositionally biased region" description="Low complexity" evidence="1">
    <location>
        <begin position="68"/>
        <end position="88"/>
    </location>
</feature>
<keyword evidence="3" id="KW-1185">Reference proteome</keyword>
<comment type="caution">
    <text evidence="2">The sequence shown here is derived from an EMBL/GenBank/DDBJ whole genome shotgun (WGS) entry which is preliminary data.</text>
</comment>
<dbReference type="Proteomes" id="UP000242877">
    <property type="component" value="Unassembled WGS sequence"/>
</dbReference>
<dbReference type="EMBL" id="AZGZ01000024">
    <property type="protein sequence ID" value="KZZ88706.1"/>
    <property type="molecule type" value="Genomic_DNA"/>
</dbReference>
<gene>
    <name evidence="2" type="ORF">AAP_04804</name>
</gene>
<proteinExistence type="predicted"/>
<dbReference type="VEuPathDB" id="FungiDB:AAP_04804"/>
<feature type="compositionally biased region" description="Low complexity" evidence="1">
    <location>
        <begin position="20"/>
        <end position="41"/>
    </location>
</feature>
<feature type="compositionally biased region" description="Low complexity" evidence="1">
    <location>
        <begin position="253"/>
        <end position="267"/>
    </location>
</feature>
<protein>
    <submittedName>
        <fullName evidence="2">Uncharacterized protein</fullName>
    </submittedName>
</protein>
<organism evidence="2 3">
    <name type="scientific">Ascosphaera apis ARSEF 7405</name>
    <dbReference type="NCBI Taxonomy" id="392613"/>
    <lineage>
        <taxon>Eukaryota</taxon>
        <taxon>Fungi</taxon>
        <taxon>Dikarya</taxon>
        <taxon>Ascomycota</taxon>
        <taxon>Pezizomycotina</taxon>
        <taxon>Eurotiomycetes</taxon>
        <taxon>Eurotiomycetidae</taxon>
        <taxon>Onygenales</taxon>
        <taxon>Ascosphaeraceae</taxon>
        <taxon>Ascosphaera</taxon>
    </lineage>
</organism>
<feature type="region of interest" description="Disordered" evidence="1">
    <location>
        <begin position="363"/>
        <end position="385"/>
    </location>
</feature>
<evidence type="ECO:0000313" key="2">
    <source>
        <dbReference type="EMBL" id="KZZ88706.1"/>
    </source>
</evidence>
<dbReference type="OrthoDB" id="420187at2759"/>
<feature type="compositionally biased region" description="Low complexity" evidence="1">
    <location>
        <begin position="204"/>
        <end position="224"/>
    </location>
</feature>
<feature type="region of interest" description="Disordered" evidence="1">
    <location>
        <begin position="1"/>
        <end position="351"/>
    </location>
</feature>
<accession>A0A167WDJ1</accession>
<reference evidence="2 3" key="1">
    <citation type="journal article" date="2016" name="Genome Biol. Evol.">
        <title>Divergent and convergent evolution of fungal pathogenicity.</title>
        <authorList>
            <person name="Shang Y."/>
            <person name="Xiao G."/>
            <person name="Zheng P."/>
            <person name="Cen K."/>
            <person name="Zhan S."/>
            <person name="Wang C."/>
        </authorList>
    </citation>
    <scope>NUCLEOTIDE SEQUENCE [LARGE SCALE GENOMIC DNA]</scope>
    <source>
        <strain evidence="2 3">ARSEF 7405</strain>
    </source>
</reference>
<sequence>MDDSDPQSTRKRPRLHGEFTSSDPQSASSTSDRPRASSSLSVISPSKNSSGDERDGYISCSDIDSDNDSNSHNNSDDQVQVQVQVQGQSRNQRDTHGHTPRHTHSHSSLTIRSNNIHSRNNDNNTSSHPQPTADKTRTLALALTPAEDNLTSDSAATTSAATAAVTAASSSTTTTTTTTAAAAAANDDDDEPVPSPKMRSTSHSPSSKEPSEQPPQSSAQPPAQKETEHIPEPIARSPDQRPPPIPHRRRAMTPLSSSSSISASSQPLLPPQPPHLAAAASATHSDNSANTHIPLDNVDDGREDEEGEEEEEVEEIEDDEEEEEEEEEEDDDELEAPMEVPNESDALSPTPSVEIDVADVEEMDQDPAHSRWRSLKDGAQRETTGRGSITLIDEFPRPRANSNVQAAPAEICRIIERGTPLELNAFLSIKAWLARCEDELETLTYDKILTGRDFWDEIPSIVEALLRRQRAFLPDEGEGAFMCLQDFLLSFAAIALHFVRLDSQMFKAVAVDEGLEPESISSRYLNPLCWMLQLRGIPFYQALQNSQEINILPFVAALNEKIVEDPLDLVQTLAEFTTLSLRLIIKWPKFVFSLISACMIVGHLIDFALERVELDINQTTIVSPEMREMLEEAYAFFRTIDVAYQTYIAKKSSSMTTDSNEVLFKLIGNAYDACAKLMPDFAMDIARALEIDVPEDTEMELLPALIRTRWRLQVLRKQIVEGRMELRVNGIETMQNDLVSLYRQYIVDVVDGADNPIIRSSVQFIKDSKLLDYIVGIDSHEQLISRGPNIVGFLIVSGAYTDEDTDTLWRTVTDGQDNRVVPDVLKMLTQTFTYHPASSHALVYLCQKLLELPLHRFDQTMTEYCDALLSNIKEKAMQRRSQNDETTSQTDIIPFQLCVRLIRETPTVPELSSDQKNYLLGFATKQISSLLEMGLHDDLKIEMYKQCINDISACNETALGSIRAMCALLQPSNGSDLPRLIEEFDLTRLVVNNLGEFCDSVSSESPPSQCLSNVYARIHLLSFIIEKSPQSFSDELCNFFWQKVVDSPTLGDRYKNMVWDVLSRVAVTAIQTEVRNSFVERMFRDYLPTVKPERYTISVLGLTTKAVLYGMTFDSAGTPDPGDEISFPGMDQLWRIITTALPQTIEQQAIDRAIELYLDHPLVHDSDIKSVQATHIALVDRCIDELMAAASKLRLPSPNAMDVDVDDDEQIETAVAANELRYSRHLTFLRQFIKGLKSRPLYHPGRRQSPELPPDGAECGQILDVSYQYFNGSNRSPVQTLRMSENCTTQQLIDKLKKTTGFTLFNVIMGGRKMDWSSSPEQTLHDAKVGQLGLLMITKHPDAAVLPVETPPDPVIDAVLEHFDTLYELLTAEEKVAREMFEFLAVFGPHAHIRSIVRDLDASKTELLPLNHPYKAMYTINAFRVCFEEDRSKESLDAEFTAHWVRTLMSFFAHHEIFPLAEGDFIRPGIARHCIDIIHKALNYYIPIESGDGVETTHSEAKLFVDKVFDTFKNARSCVPQGPVIAEHLALVKINTFSVLFKASEKGLLNWEDVCKGDRLKDAMTYLLLEDTRHDVRKGVASAITGASDRALNIDGSSSANDEVIDLDGIATPASAPESTKILDQIVISMWDIVADMLANSLESPKPSEEFFDMAYDLFRSYVAKFPDQVDLSALLHQWGDLLIKYTPHEFIGRDVPDHLVLGLIRLIRTCLEATDSKAILEHVEPLLRSLFHTYLFPELSDSTAEVIHEPTVPIMHEITREEIYKVFPVSQQ</sequence>